<dbReference type="STRING" id="234267.Acid_4483"/>
<dbReference type="Gene3D" id="2.60.120.620">
    <property type="entry name" value="q2cbj1_9rhob like domain"/>
    <property type="match status" value="1"/>
</dbReference>
<dbReference type="OrthoDB" id="976214at2"/>
<gene>
    <name evidence="1" type="ordered locus">Acid_4483</name>
</gene>
<dbReference type="Pfam" id="PF05721">
    <property type="entry name" value="PhyH"/>
    <property type="match status" value="1"/>
</dbReference>
<proteinExistence type="predicted"/>
<protein>
    <submittedName>
        <fullName evidence="1">Phytanoyl-CoA dioxygenase</fullName>
    </submittedName>
</protein>
<keyword evidence="1" id="KW-0560">Oxidoreductase</keyword>
<evidence type="ECO:0000313" key="1">
    <source>
        <dbReference type="EMBL" id="ABJ85444.1"/>
    </source>
</evidence>
<name>Q01Y21_SOLUE</name>
<dbReference type="GO" id="GO:0016706">
    <property type="term" value="F:2-oxoglutarate-dependent dioxygenase activity"/>
    <property type="evidence" value="ECO:0007669"/>
    <property type="project" value="UniProtKB-ARBA"/>
</dbReference>
<reference evidence="1" key="1">
    <citation type="submission" date="2006-10" db="EMBL/GenBank/DDBJ databases">
        <title>Complete sequence of Solibacter usitatus Ellin6076.</title>
        <authorList>
            <consortium name="US DOE Joint Genome Institute"/>
            <person name="Copeland A."/>
            <person name="Lucas S."/>
            <person name="Lapidus A."/>
            <person name="Barry K."/>
            <person name="Detter J.C."/>
            <person name="Glavina del Rio T."/>
            <person name="Hammon N."/>
            <person name="Israni S."/>
            <person name="Dalin E."/>
            <person name="Tice H."/>
            <person name="Pitluck S."/>
            <person name="Thompson L.S."/>
            <person name="Brettin T."/>
            <person name="Bruce D."/>
            <person name="Han C."/>
            <person name="Tapia R."/>
            <person name="Gilna P."/>
            <person name="Schmutz J."/>
            <person name="Larimer F."/>
            <person name="Land M."/>
            <person name="Hauser L."/>
            <person name="Kyrpides N."/>
            <person name="Mikhailova N."/>
            <person name="Janssen P.H."/>
            <person name="Kuske C.R."/>
            <person name="Richardson P."/>
        </authorList>
    </citation>
    <scope>NUCLEOTIDE SEQUENCE</scope>
    <source>
        <strain evidence="1">Ellin6076</strain>
    </source>
</reference>
<dbReference type="SUPFAM" id="SSF51197">
    <property type="entry name" value="Clavaminate synthase-like"/>
    <property type="match status" value="1"/>
</dbReference>
<dbReference type="InParanoid" id="Q01Y21"/>
<sequence length="239" mass="26075">MPKNDPWFESIGADTALSHSELRTLQEDGFVVTCGPVPTADLTGLSRAYDSAVLQADPADVKEGSTTTRVQDFANRGPEFDGLYLHAQLLGACCKIIKEPFRLSSVLARTLNPGKVPKRLHIDFPNDDAGWPMVGFIFMIDTFRPENGATCFLPGSQGMTTAPDSFDGVVPACGPAGSMLIYNGSVWHEHGPNLTDSPRRSIQGALIRRTEKPAIDWQTRMRPETLSRLSPLAMYLLGL</sequence>
<organism evidence="1">
    <name type="scientific">Solibacter usitatus (strain Ellin6076)</name>
    <dbReference type="NCBI Taxonomy" id="234267"/>
    <lineage>
        <taxon>Bacteria</taxon>
        <taxon>Pseudomonadati</taxon>
        <taxon>Acidobacteriota</taxon>
        <taxon>Terriglobia</taxon>
        <taxon>Bryobacterales</taxon>
        <taxon>Solibacteraceae</taxon>
        <taxon>Candidatus Solibacter</taxon>
    </lineage>
</organism>
<dbReference type="EMBL" id="CP000473">
    <property type="protein sequence ID" value="ABJ85444.1"/>
    <property type="molecule type" value="Genomic_DNA"/>
</dbReference>
<dbReference type="KEGG" id="sus:Acid_4483"/>
<keyword evidence="1" id="KW-0223">Dioxygenase</keyword>
<accession>Q01Y21</accession>
<dbReference type="InterPro" id="IPR008775">
    <property type="entry name" value="Phytyl_CoA_dOase-like"/>
</dbReference>
<dbReference type="HOGENOM" id="CLU_1203981_0_0_0"/>
<dbReference type="AlphaFoldDB" id="Q01Y21"/>
<dbReference type="eggNOG" id="COG5285">
    <property type="taxonomic scope" value="Bacteria"/>
</dbReference>